<evidence type="ECO:0000256" key="1">
    <source>
        <dbReference type="SAM" id="MobiDB-lite"/>
    </source>
</evidence>
<feature type="compositionally biased region" description="Polar residues" evidence="1">
    <location>
        <begin position="161"/>
        <end position="170"/>
    </location>
</feature>
<evidence type="ECO:0000313" key="2">
    <source>
        <dbReference type="EMBL" id="KAA0186527.1"/>
    </source>
</evidence>
<reference evidence="2" key="1">
    <citation type="submission" date="2019-05" db="EMBL/GenBank/DDBJ databases">
        <title>Annotation for the trematode Fasciolopsis buski.</title>
        <authorList>
            <person name="Choi Y.-J."/>
        </authorList>
    </citation>
    <scope>NUCLEOTIDE SEQUENCE</scope>
    <source>
        <strain evidence="2">HT</strain>
        <tissue evidence="2">Whole worm</tissue>
    </source>
</reference>
<evidence type="ECO:0000313" key="3">
    <source>
        <dbReference type="Proteomes" id="UP000728185"/>
    </source>
</evidence>
<accession>A0A8E0RSL1</accession>
<feature type="region of interest" description="Disordered" evidence="1">
    <location>
        <begin position="147"/>
        <end position="170"/>
    </location>
</feature>
<dbReference type="Proteomes" id="UP000728185">
    <property type="component" value="Unassembled WGS sequence"/>
</dbReference>
<proteinExistence type="predicted"/>
<organism evidence="2 3">
    <name type="scientific">Fasciolopsis buskii</name>
    <dbReference type="NCBI Taxonomy" id="27845"/>
    <lineage>
        <taxon>Eukaryota</taxon>
        <taxon>Metazoa</taxon>
        <taxon>Spiralia</taxon>
        <taxon>Lophotrochozoa</taxon>
        <taxon>Platyhelminthes</taxon>
        <taxon>Trematoda</taxon>
        <taxon>Digenea</taxon>
        <taxon>Plagiorchiida</taxon>
        <taxon>Echinostomata</taxon>
        <taxon>Echinostomatoidea</taxon>
        <taxon>Fasciolidae</taxon>
        <taxon>Fasciolopsis</taxon>
    </lineage>
</organism>
<name>A0A8E0RSL1_9TREM</name>
<dbReference type="EMBL" id="LUCM01009701">
    <property type="protein sequence ID" value="KAA0186527.1"/>
    <property type="molecule type" value="Genomic_DNA"/>
</dbReference>
<keyword evidence="3" id="KW-1185">Reference proteome</keyword>
<protein>
    <submittedName>
        <fullName evidence="2">Uncharacterized protein</fullName>
    </submittedName>
</protein>
<gene>
    <name evidence="2" type="ORF">FBUS_05943</name>
</gene>
<comment type="caution">
    <text evidence="2">The sequence shown here is derived from an EMBL/GenBank/DDBJ whole genome shotgun (WGS) entry which is preliminary data.</text>
</comment>
<sequence>IIAEIEKNGKLLLEYRRSYPRKFSLQECLSPVHHFVRELAVKAFHKLLKKIYLLVTNRPHPSMPSKEAFKLMRNIRIVRILERVSSRLLKDHATLFVSLMTGLISYETLLPICEPILYFEEQCCRQYLRLCLEYAVYRYKQIVNDDNGDRESDTKLPAFTKRQNPNLAEK</sequence>
<feature type="non-terminal residue" evidence="2">
    <location>
        <position position="1"/>
    </location>
</feature>
<dbReference type="OrthoDB" id="10535927at2759"/>
<dbReference type="AlphaFoldDB" id="A0A8E0RSL1"/>